<protein>
    <submittedName>
        <fullName evidence="3">Unannotated protein</fullName>
    </submittedName>
</protein>
<accession>A0A6J6UGD0</accession>
<feature type="domain" description="ABM" evidence="1">
    <location>
        <begin position="18"/>
        <end position="107"/>
    </location>
</feature>
<dbReference type="SUPFAM" id="SSF54909">
    <property type="entry name" value="Dimeric alpha+beta barrel"/>
    <property type="match status" value="1"/>
</dbReference>
<dbReference type="EMBL" id="CAEZYW010000217">
    <property type="protein sequence ID" value="CAB4751394.1"/>
    <property type="molecule type" value="Genomic_DNA"/>
</dbReference>
<reference evidence="3" key="1">
    <citation type="submission" date="2020-05" db="EMBL/GenBank/DDBJ databases">
        <authorList>
            <person name="Chiriac C."/>
            <person name="Salcher M."/>
            <person name="Ghai R."/>
            <person name="Kavagutti S V."/>
        </authorList>
    </citation>
    <scope>NUCLEOTIDE SEQUENCE</scope>
</reference>
<proteinExistence type="predicted"/>
<gene>
    <name evidence="2" type="ORF">UFOPK2786_01308</name>
    <name evidence="3" type="ORF">UFOPK2810_01158</name>
</gene>
<evidence type="ECO:0000313" key="3">
    <source>
        <dbReference type="EMBL" id="CAB4757509.1"/>
    </source>
</evidence>
<sequence length="125" mass="13783">MAEQVADEPLQVFLPGRMSLLVRLTAKEGLRLALLDVLNSYTDSLAAEPGTELFIVSVDPDTPNNVWLFEIFKDEAAQEAHRASAPFGVLMGVMPPLLDGPPAVLRMDPLRMSMQQGVLTDDWDF</sequence>
<dbReference type="PROSITE" id="PS51725">
    <property type="entry name" value="ABM"/>
    <property type="match status" value="1"/>
</dbReference>
<dbReference type="Gene3D" id="3.30.70.100">
    <property type="match status" value="1"/>
</dbReference>
<dbReference type="InterPro" id="IPR011008">
    <property type="entry name" value="Dimeric_a/b-barrel"/>
</dbReference>
<evidence type="ECO:0000259" key="1">
    <source>
        <dbReference type="PROSITE" id="PS51725"/>
    </source>
</evidence>
<organism evidence="3">
    <name type="scientific">freshwater metagenome</name>
    <dbReference type="NCBI Taxonomy" id="449393"/>
    <lineage>
        <taxon>unclassified sequences</taxon>
        <taxon>metagenomes</taxon>
        <taxon>ecological metagenomes</taxon>
    </lineage>
</organism>
<dbReference type="InterPro" id="IPR007138">
    <property type="entry name" value="ABM_dom"/>
</dbReference>
<evidence type="ECO:0000313" key="2">
    <source>
        <dbReference type="EMBL" id="CAB4751394.1"/>
    </source>
</evidence>
<dbReference type="EMBL" id="CAEZYZ010000199">
    <property type="protein sequence ID" value="CAB4757509.1"/>
    <property type="molecule type" value="Genomic_DNA"/>
</dbReference>
<name>A0A6J6UGD0_9ZZZZ</name>
<dbReference type="Pfam" id="PF03992">
    <property type="entry name" value="ABM"/>
    <property type="match status" value="1"/>
</dbReference>
<dbReference type="AlphaFoldDB" id="A0A6J6UGD0"/>